<name>A0A0A9B9C2_ARUDO</name>
<reference evidence="1" key="1">
    <citation type="submission" date="2014-09" db="EMBL/GenBank/DDBJ databases">
        <authorList>
            <person name="Magalhaes I.L.F."/>
            <person name="Oliveira U."/>
            <person name="Santos F.R."/>
            <person name="Vidigal T.H.D.A."/>
            <person name="Brescovit A.D."/>
            <person name="Santos A.J."/>
        </authorList>
    </citation>
    <scope>NUCLEOTIDE SEQUENCE</scope>
    <source>
        <tissue evidence="1">Shoot tissue taken approximately 20 cm above the soil surface</tissue>
    </source>
</reference>
<evidence type="ECO:0000313" key="1">
    <source>
        <dbReference type="EMBL" id="JAD57830.1"/>
    </source>
</evidence>
<sequence>MVCVMIQGPIVKHASQASREPILISTLISK</sequence>
<dbReference type="EMBL" id="GBRH01240065">
    <property type="protein sequence ID" value="JAD57830.1"/>
    <property type="molecule type" value="Transcribed_RNA"/>
</dbReference>
<proteinExistence type="predicted"/>
<accession>A0A0A9B9C2</accession>
<protein>
    <submittedName>
        <fullName evidence="1">Uncharacterized protein</fullName>
    </submittedName>
</protein>
<dbReference type="AlphaFoldDB" id="A0A0A9B9C2"/>
<reference evidence="1" key="2">
    <citation type="journal article" date="2015" name="Data Brief">
        <title>Shoot transcriptome of the giant reed, Arundo donax.</title>
        <authorList>
            <person name="Barrero R.A."/>
            <person name="Guerrero F.D."/>
            <person name="Moolhuijzen P."/>
            <person name="Goolsby J.A."/>
            <person name="Tidwell J."/>
            <person name="Bellgard S.E."/>
            <person name="Bellgard M.I."/>
        </authorList>
    </citation>
    <scope>NUCLEOTIDE SEQUENCE</scope>
    <source>
        <tissue evidence="1">Shoot tissue taken approximately 20 cm above the soil surface</tissue>
    </source>
</reference>
<organism evidence="1">
    <name type="scientific">Arundo donax</name>
    <name type="common">Giant reed</name>
    <name type="synonym">Donax arundinaceus</name>
    <dbReference type="NCBI Taxonomy" id="35708"/>
    <lineage>
        <taxon>Eukaryota</taxon>
        <taxon>Viridiplantae</taxon>
        <taxon>Streptophyta</taxon>
        <taxon>Embryophyta</taxon>
        <taxon>Tracheophyta</taxon>
        <taxon>Spermatophyta</taxon>
        <taxon>Magnoliopsida</taxon>
        <taxon>Liliopsida</taxon>
        <taxon>Poales</taxon>
        <taxon>Poaceae</taxon>
        <taxon>PACMAD clade</taxon>
        <taxon>Arundinoideae</taxon>
        <taxon>Arundineae</taxon>
        <taxon>Arundo</taxon>
    </lineage>
</organism>